<dbReference type="Pfam" id="PF23625">
    <property type="entry name" value="UIM_2"/>
    <property type="match status" value="2"/>
</dbReference>
<organism evidence="1 2">
    <name type="scientific">Durusdinium trenchii</name>
    <dbReference type="NCBI Taxonomy" id="1381693"/>
    <lineage>
        <taxon>Eukaryota</taxon>
        <taxon>Sar</taxon>
        <taxon>Alveolata</taxon>
        <taxon>Dinophyceae</taxon>
        <taxon>Suessiales</taxon>
        <taxon>Symbiodiniaceae</taxon>
        <taxon>Durusdinium</taxon>
    </lineage>
</organism>
<comment type="caution">
    <text evidence="1">The sequence shown here is derived from an EMBL/GenBank/DDBJ whole genome shotgun (WGS) entry which is preliminary data.</text>
</comment>
<dbReference type="EMBL" id="CAXAMM010032225">
    <property type="protein sequence ID" value="CAK9069465.1"/>
    <property type="molecule type" value="Genomic_DNA"/>
</dbReference>
<dbReference type="PROSITE" id="PS50330">
    <property type="entry name" value="UIM"/>
    <property type="match status" value="1"/>
</dbReference>
<evidence type="ECO:0000313" key="2">
    <source>
        <dbReference type="Proteomes" id="UP001642464"/>
    </source>
</evidence>
<name>A0ABP0P0B0_9DINO</name>
<proteinExistence type="predicted"/>
<dbReference type="InterPro" id="IPR003903">
    <property type="entry name" value="UIM_dom"/>
</dbReference>
<keyword evidence="2" id="KW-1185">Reference proteome</keyword>
<protein>
    <submittedName>
        <fullName evidence="1">Uncharacterized protein</fullName>
    </submittedName>
</protein>
<dbReference type="Gene3D" id="3.40.50.11980">
    <property type="match status" value="1"/>
</dbReference>
<sequence length="580" mass="64070">MSRRSRPNRHTAPTRCQPPTLDVLIGNTVLPKFYDPNEPDVPIVVGVEEEEYGLQMTSCEKLLATARVDGKCVLLSEDNHVPLWPDKPRTLDGFEASFTRTPLEDGTEERSRKYNLFTFCLPIEGEDPGQDMHGWIEVDLYELIEEERTLNQELNRRSTTLRRLEDPCTPVMSALEKKAWWSAGDAPIATRPGLSREMQYQTGPGRNKFRRGRPLYTLKIHYISQAKFSRLSLVRYTPGGLRPTAVLWAGAYGAQPSVEDGALRVVVDAPNVARSGERPSSENLRQVILQLQADTQQLQMNLQVILVFSISLAQALDIRGVRDLGDGRLQVSLRCVQNGQDVDEVVLQEAAAPGCRGCVISNDEFQDYVHRGVVSSQWLDRFLIRFELRDARVSLRAPRAHRGSLAEFLSNLEPQGRVLGSSSASRGSGPAGVAEAAAWSLSTAAEAEAEGDRGRDVNVARDEHLQTGDMQVLGIEDSEEAGFQRAMAASMQRSSEDEDVDWAIAASLQEVGERRSEDVDVARAIAASLHELGSYTEDEDGHGGEDVEVQEAIAASLAFQRGSSDDVDLQRALATSLQIY</sequence>
<dbReference type="Proteomes" id="UP001642464">
    <property type="component" value="Unassembled WGS sequence"/>
</dbReference>
<reference evidence="1 2" key="1">
    <citation type="submission" date="2024-02" db="EMBL/GenBank/DDBJ databases">
        <authorList>
            <person name="Chen Y."/>
            <person name="Shah S."/>
            <person name="Dougan E. K."/>
            <person name="Thang M."/>
            <person name="Chan C."/>
        </authorList>
    </citation>
    <scope>NUCLEOTIDE SEQUENCE [LARGE SCALE GENOMIC DNA]</scope>
</reference>
<gene>
    <name evidence="1" type="ORF">SCF082_LOCUS34779</name>
</gene>
<dbReference type="Pfam" id="PF02809">
    <property type="entry name" value="UIM"/>
    <property type="match status" value="3"/>
</dbReference>
<evidence type="ECO:0000313" key="1">
    <source>
        <dbReference type="EMBL" id="CAK9069465.1"/>
    </source>
</evidence>
<accession>A0ABP0P0B0</accession>